<keyword evidence="9" id="KW-1133">Transmembrane helix</keyword>
<evidence type="ECO:0000256" key="2">
    <source>
        <dbReference type="ARBA" id="ARBA00009085"/>
    </source>
</evidence>
<dbReference type="InterPro" id="IPR038765">
    <property type="entry name" value="Papain-like_cys_pep_sf"/>
</dbReference>
<evidence type="ECO:0000256" key="7">
    <source>
        <dbReference type="ARBA" id="ARBA00022807"/>
    </source>
</evidence>
<dbReference type="AlphaFoldDB" id="A0A0D1Z1B3"/>
<dbReference type="GO" id="GO:0006508">
    <property type="term" value="P:proteolysis"/>
    <property type="evidence" value="ECO:0007669"/>
    <property type="project" value="UniProtKB-KW"/>
</dbReference>
<dbReference type="PANTHER" id="PTHR24006:SF888">
    <property type="entry name" value="UBIQUITIN CARBOXYL-TERMINAL HYDROLASE 30"/>
    <property type="match status" value="1"/>
</dbReference>
<evidence type="ECO:0000313" key="12">
    <source>
        <dbReference type="Proteomes" id="UP000053599"/>
    </source>
</evidence>
<feature type="transmembrane region" description="Helical" evidence="9">
    <location>
        <begin position="29"/>
        <end position="48"/>
    </location>
</feature>
<keyword evidence="9" id="KW-0812">Transmembrane</keyword>
<feature type="domain" description="USP" evidence="10">
    <location>
        <begin position="140"/>
        <end position="514"/>
    </location>
</feature>
<comment type="similarity">
    <text evidence="2">Belongs to the peptidase C19 family.</text>
</comment>
<dbReference type="InterPro" id="IPR028889">
    <property type="entry name" value="USP"/>
</dbReference>
<reference evidence="11 12" key="1">
    <citation type="submission" date="2015-01" db="EMBL/GenBank/DDBJ databases">
        <title>The Genome Sequence of Exophiala sideris CBS121828.</title>
        <authorList>
            <consortium name="The Broad Institute Genomics Platform"/>
            <person name="Cuomo C."/>
            <person name="de Hoog S."/>
            <person name="Gorbushina A."/>
            <person name="Stielow B."/>
            <person name="Teixiera M."/>
            <person name="Abouelleil A."/>
            <person name="Chapman S.B."/>
            <person name="Priest M."/>
            <person name="Young S.K."/>
            <person name="Wortman J."/>
            <person name="Nusbaum C."/>
            <person name="Birren B."/>
        </authorList>
    </citation>
    <scope>NUCLEOTIDE SEQUENCE [LARGE SCALE GENOMIC DNA]</scope>
    <source>
        <strain evidence="11 12">CBS 121828</strain>
    </source>
</reference>
<feature type="compositionally biased region" description="Polar residues" evidence="8">
    <location>
        <begin position="565"/>
        <end position="576"/>
    </location>
</feature>
<evidence type="ECO:0000259" key="10">
    <source>
        <dbReference type="PROSITE" id="PS50235"/>
    </source>
</evidence>
<accession>A0A0D1Z1B3</accession>
<gene>
    <name evidence="11" type="ORF">PV11_03200</name>
</gene>
<evidence type="ECO:0000256" key="8">
    <source>
        <dbReference type="SAM" id="MobiDB-lite"/>
    </source>
</evidence>
<dbReference type="PROSITE" id="PS00973">
    <property type="entry name" value="USP_2"/>
    <property type="match status" value="1"/>
</dbReference>
<dbReference type="GO" id="GO:0016579">
    <property type="term" value="P:protein deubiquitination"/>
    <property type="evidence" value="ECO:0007669"/>
    <property type="project" value="InterPro"/>
</dbReference>
<dbReference type="Proteomes" id="UP000053599">
    <property type="component" value="Unassembled WGS sequence"/>
</dbReference>
<evidence type="ECO:0000256" key="9">
    <source>
        <dbReference type="SAM" id="Phobius"/>
    </source>
</evidence>
<sequence>MNNPQTRATDSPFTNPSFRTTSYPTETKVVSALALLTLGYYAITFFDAWPSTTKRSSYEFFVYLFPSPLLYAMQYALVRTGRLSRDEAIFGRADFGNIFAKQEAMQKIFGQPQIPLVLRKVRSLSGVGNYISMSNEIGPPGLGNWDNSCYQNSVLQGLASLPAFIEFAKQSLELCESYNVPAETHQALVSFLEQLADSSCQKTTLWTPNVLKSMDSWQQQDAQEYFSRIMDAAEKEAKAYTKLLKRPSRAGLECLSHARADIDHKDEGNGTERDGVPDAARLGEEMDSKPCQYEHPSPLDGMTAQALECKTCGYTEGLSLTQFNCLTLNMGLRGPTDVEELLDEYTAPEEVEGVECDYCTKLAHSEVDKEDGDMAIGQESQTQPKKKRPGVLRTKAKQITIGRLPRDLVLHINRSIFDDFGNQLKNTAPVKVPAKLNFLSRWCAPLEEDVGAIEAVYELKCIVTHYGRHDNGHYVALAQRGKEWYSFNDEFVTSLTEDEVVARGNGFMLFYEAMPFQPQRISHTSKNEIPAETIAELPDNDRSVKQANSPDPMASPEGHSEIEASDSSTGPASITDGSEEEFTSSSESSAFVEPPKLGANTQAGVSVPPMRTAGRPTIYEQQQQAASPVVSAL</sequence>
<keyword evidence="7" id="KW-0788">Thiol protease</keyword>
<keyword evidence="4" id="KW-0645">Protease</keyword>
<dbReference type="CDD" id="cd02662">
    <property type="entry name" value="Peptidase_C19F"/>
    <property type="match status" value="1"/>
</dbReference>
<keyword evidence="5" id="KW-0833">Ubl conjugation pathway</keyword>
<evidence type="ECO:0000256" key="1">
    <source>
        <dbReference type="ARBA" id="ARBA00000707"/>
    </source>
</evidence>
<name>A0A0D1Z1B3_9EURO</name>
<dbReference type="OrthoDB" id="24581at2759"/>
<keyword evidence="9" id="KW-0472">Membrane</keyword>
<evidence type="ECO:0000256" key="5">
    <source>
        <dbReference type="ARBA" id="ARBA00022786"/>
    </source>
</evidence>
<feature type="region of interest" description="Disordered" evidence="8">
    <location>
        <begin position="533"/>
        <end position="633"/>
    </location>
</feature>
<dbReference type="STRING" id="1016849.A0A0D1Z1B3"/>
<dbReference type="Gene3D" id="3.90.70.10">
    <property type="entry name" value="Cysteine proteinases"/>
    <property type="match status" value="1"/>
</dbReference>
<dbReference type="GO" id="GO:0005829">
    <property type="term" value="C:cytosol"/>
    <property type="evidence" value="ECO:0007669"/>
    <property type="project" value="TreeGrafter"/>
</dbReference>
<dbReference type="InterPro" id="IPR018200">
    <property type="entry name" value="USP_CS"/>
</dbReference>
<dbReference type="PANTHER" id="PTHR24006">
    <property type="entry name" value="UBIQUITIN CARBOXYL-TERMINAL HYDROLASE"/>
    <property type="match status" value="1"/>
</dbReference>
<keyword evidence="6" id="KW-0378">Hydrolase</keyword>
<dbReference type="SUPFAM" id="SSF54001">
    <property type="entry name" value="Cysteine proteinases"/>
    <property type="match status" value="1"/>
</dbReference>
<comment type="catalytic activity">
    <reaction evidence="1">
        <text>Thiol-dependent hydrolysis of ester, thioester, amide, peptide and isopeptide bonds formed by the C-terminal Gly of ubiquitin (a 76-residue protein attached to proteins as an intracellular targeting signal).</text>
        <dbReference type="EC" id="3.4.19.12"/>
    </reaction>
</comment>
<dbReference type="HOGENOM" id="CLU_008279_6_0_1"/>
<proteinExistence type="inferred from homology"/>
<dbReference type="Pfam" id="PF00443">
    <property type="entry name" value="UCH"/>
    <property type="match status" value="1"/>
</dbReference>
<organism evidence="11 12">
    <name type="scientific">Exophiala sideris</name>
    <dbReference type="NCBI Taxonomy" id="1016849"/>
    <lineage>
        <taxon>Eukaryota</taxon>
        <taxon>Fungi</taxon>
        <taxon>Dikarya</taxon>
        <taxon>Ascomycota</taxon>
        <taxon>Pezizomycotina</taxon>
        <taxon>Eurotiomycetes</taxon>
        <taxon>Chaetothyriomycetidae</taxon>
        <taxon>Chaetothyriales</taxon>
        <taxon>Herpotrichiellaceae</taxon>
        <taxon>Exophiala</taxon>
    </lineage>
</organism>
<dbReference type="EC" id="3.4.19.12" evidence="3"/>
<evidence type="ECO:0000256" key="4">
    <source>
        <dbReference type="ARBA" id="ARBA00022670"/>
    </source>
</evidence>
<feature type="region of interest" description="Disordered" evidence="8">
    <location>
        <begin position="370"/>
        <end position="392"/>
    </location>
</feature>
<dbReference type="EMBL" id="KN846951">
    <property type="protein sequence ID" value="KIV87669.1"/>
    <property type="molecule type" value="Genomic_DNA"/>
</dbReference>
<evidence type="ECO:0000256" key="3">
    <source>
        <dbReference type="ARBA" id="ARBA00012759"/>
    </source>
</evidence>
<dbReference type="GO" id="GO:0005634">
    <property type="term" value="C:nucleus"/>
    <property type="evidence" value="ECO:0007669"/>
    <property type="project" value="TreeGrafter"/>
</dbReference>
<dbReference type="GO" id="GO:0004843">
    <property type="term" value="F:cysteine-type deubiquitinase activity"/>
    <property type="evidence" value="ECO:0007669"/>
    <property type="project" value="UniProtKB-EC"/>
</dbReference>
<protein>
    <recommendedName>
        <fullName evidence="3">ubiquitinyl hydrolase 1</fullName>
        <ecNumber evidence="3">3.4.19.12</ecNumber>
    </recommendedName>
</protein>
<evidence type="ECO:0000256" key="6">
    <source>
        <dbReference type="ARBA" id="ARBA00022801"/>
    </source>
</evidence>
<dbReference type="PROSITE" id="PS50235">
    <property type="entry name" value="USP_3"/>
    <property type="match status" value="1"/>
</dbReference>
<dbReference type="InterPro" id="IPR001394">
    <property type="entry name" value="Peptidase_C19_UCH"/>
</dbReference>
<evidence type="ECO:0000313" key="11">
    <source>
        <dbReference type="EMBL" id="KIV87669.1"/>
    </source>
</evidence>
<dbReference type="InterPro" id="IPR050164">
    <property type="entry name" value="Peptidase_C19"/>
</dbReference>